<comment type="caution">
    <text evidence="3">The sequence shown here is derived from an EMBL/GenBank/DDBJ whole genome shotgun (WGS) entry which is preliminary data.</text>
</comment>
<evidence type="ECO:0000259" key="2">
    <source>
        <dbReference type="Pfam" id="PF25583"/>
    </source>
</evidence>
<dbReference type="PANTHER" id="PTHR34580:SF9">
    <property type="entry name" value="SLL5097 PROTEIN"/>
    <property type="match status" value="1"/>
</dbReference>
<dbReference type="EMBL" id="VSSQ01001070">
    <property type="protein sequence ID" value="MPM04780.1"/>
    <property type="molecule type" value="Genomic_DNA"/>
</dbReference>
<dbReference type="InterPro" id="IPR051534">
    <property type="entry name" value="CBASS_pafABC_assoc_protein"/>
</dbReference>
<sequence length="299" mass="35400">MSKHGTIRRYTLEIEKIRRGQFPSFQEIKDYLFEHGFEIGDRTIQRDIEQIRFEFGIEIKYNRDKNGYYIDYENSLNIESFFRFLEIVITAELLTESLLESKDSLKHISFDTGGGLKGIENLKPLLKAIKDNRKISFTHFNFHAEKSRKYTLKPYLLKEYQNRWYIVGIIGGFNEFRTFGIDRIENLEIKTETFKPDKKLNPMQMFNQTIGLVYSENTPQTIVLSFTPTQGKYVKTLPLHTSQRILIDDEQECRISLEVVPNYELTQQILKHGETVKVIEPKCLMDEIKEILKRNLEKY</sequence>
<feature type="domain" description="WCX" evidence="2">
    <location>
        <begin position="219"/>
        <end position="294"/>
    </location>
</feature>
<evidence type="ECO:0000313" key="3">
    <source>
        <dbReference type="EMBL" id="MPM04780.1"/>
    </source>
</evidence>
<dbReference type="Pfam" id="PF13280">
    <property type="entry name" value="WYL"/>
    <property type="match status" value="1"/>
</dbReference>
<dbReference type="InterPro" id="IPR026881">
    <property type="entry name" value="WYL_dom"/>
</dbReference>
<reference evidence="3" key="1">
    <citation type="submission" date="2019-08" db="EMBL/GenBank/DDBJ databases">
        <authorList>
            <person name="Kucharzyk K."/>
            <person name="Murdoch R.W."/>
            <person name="Higgins S."/>
            <person name="Loffler F."/>
        </authorList>
    </citation>
    <scope>NUCLEOTIDE SEQUENCE</scope>
</reference>
<dbReference type="PANTHER" id="PTHR34580">
    <property type="match status" value="1"/>
</dbReference>
<dbReference type="PROSITE" id="PS52050">
    <property type="entry name" value="WYL"/>
    <property type="match status" value="1"/>
</dbReference>
<dbReference type="Pfam" id="PF25583">
    <property type="entry name" value="WCX"/>
    <property type="match status" value="1"/>
</dbReference>
<dbReference type="InterPro" id="IPR057727">
    <property type="entry name" value="WCX_dom"/>
</dbReference>
<name>A0A644WLX2_9ZZZZ</name>
<accession>A0A644WLX2</accession>
<feature type="domain" description="WYL" evidence="1">
    <location>
        <begin position="120"/>
        <end position="189"/>
    </location>
</feature>
<proteinExistence type="predicted"/>
<evidence type="ECO:0000259" key="1">
    <source>
        <dbReference type="Pfam" id="PF13280"/>
    </source>
</evidence>
<protein>
    <submittedName>
        <fullName evidence="3">Uncharacterized protein</fullName>
    </submittedName>
</protein>
<dbReference type="AlphaFoldDB" id="A0A644WLX2"/>
<organism evidence="3">
    <name type="scientific">bioreactor metagenome</name>
    <dbReference type="NCBI Taxonomy" id="1076179"/>
    <lineage>
        <taxon>unclassified sequences</taxon>
        <taxon>metagenomes</taxon>
        <taxon>ecological metagenomes</taxon>
    </lineage>
</organism>
<gene>
    <name evidence="3" type="ORF">SDC9_51060</name>
</gene>